<evidence type="ECO:0000256" key="16">
    <source>
        <dbReference type="RuleBase" id="RU003692"/>
    </source>
</evidence>
<evidence type="ECO:0000256" key="14">
    <source>
        <dbReference type="PIRSR" id="PIRSR000350-3"/>
    </source>
</evidence>
<dbReference type="InterPro" id="IPR006258">
    <property type="entry name" value="Lipoamide_DH"/>
</dbReference>
<evidence type="ECO:0000256" key="8">
    <source>
        <dbReference type="ARBA" id="ARBA00023002"/>
    </source>
</evidence>
<dbReference type="FunFam" id="3.30.390.30:FF:000001">
    <property type="entry name" value="Dihydrolipoyl dehydrogenase"/>
    <property type="match status" value="1"/>
</dbReference>
<dbReference type="PANTHER" id="PTHR22912:SF217">
    <property type="entry name" value="DIHYDROLIPOYL DEHYDROGENASE"/>
    <property type="match status" value="1"/>
</dbReference>
<feature type="active site" description="Proton acceptor" evidence="13">
    <location>
        <position position="441"/>
    </location>
</feature>
<keyword evidence="5" id="KW-0963">Cytoplasm</keyword>
<dbReference type="Proteomes" id="UP000292927">
    <property type="component" value="Unassembled WGS sequence"/>
</dbReference>
<dbReference type="InterPro" id="IPR012999">
    <property type="entry name" value="Pyr_OxRdtase_I_AS"/>
</dbReference>
<feature type="binding site" evidence="14">
    <location>
        <position position="269"/>
    </location>
    <ligand>
        <name>NAD(+)</name>
        <dbReference type="ChEBI" id="CHEBI:57540"/>
    </ligand>
</feature>
<evidence type="ECO:0000256" key="4">
    <source>
        <dbReference type="ARBA" id="ARBA00016961"/>
    </source>
</evidence>
<keyword evidence="20" id="KW-1185">Reference proteome</keyword>
<keyword evidence="10" id="KW-1015">Disulfide bond</keyword>
<evidence type="ECO:0000256" key="2">
    <source>
        <dbReference type="ARBA" id="ARBA00007532"/>
    </source>
</evidence>
<evidence type="ECO:0000313" key="19">
    <source>
        <dbReference type="EMBL" id="RZS94127.1"/>
    </source>
</evidence>
<feature type="binding site" evidence="14">
    <location>
        <position position="309"/>
    </location>
    <ligand>
        <name>FAD</name>
        <dbReference type="ChEBI" id="CHEBI:57692"/>
    </ligand>
</feature>
<comment type="catalytic activity">
    <reaction evidence="12 16">
        <text>N(6)-[(R)-dihydrolipoyl]-L-lysyl-[protein] + NAD(+) = N(6)-[(R)-lipoyl]-L-lysyl-[protein] + NADH + H(+)</text>
        <dbReference type="Rhea" id="RHEA:15045"/>
        <dbReference type="Rhea" id="RHEA-COMP:10474"/>
        <dbReference type="Rhea" id="RHEA-COMP:10475"/>
        <dbReference type="ChEBI" id="CHEBI:15378"/>
        <dbReference type="ChEBI" id="CHEBI:57540"/>
        <dbReference type="ChEBI" id="CHEBI:57945"/>
        <dbReference type="ChEBI" id="CHEBI:83099"/>
        <dbReference type="ChEBI" id="CHEBI:83100"/>
        <dbReference type="EC" id="1.8.1.4"/>
    </reaction>
</comment>
<dbReference type="PROSITE" id="PS00076">
    <property type="entry name" value="PYRIDINE_REDOX_1"/>
    <property type="match status" value="1"/>
</dbReference>
<evidence type="ECO:0000256" key="9">
    <source>
        <dbReference type="ARBA" id="ARBA00023027"/>
    </source>
</evidence>
<comment type="miscellaneous">
    <text evidence="16">The active site is a redox-active disulfide bond.</text>
</comment>
<evidence type="ECO:0000256" key="13">
    <source>
        <dbReference type="PIRSR" id="PIRSR000350-2"/>
    </source>
</evidence>
<feature type="binding site" evidence="14">
    <location>
        <position position="201"/>
    </location>
    <ligand>
        <name>NAD(+)</name>
        <dbReference type="ChEBI" id="CHEBI:57540"/>
    </ligand>
</feature>
<evidence type="ECO:0000256" key="7">
    <source>
        <dbReference type="ARBA" id="ARBA00022827"/>
    </source>
</evidence>
<evidence type="ECO:0000256" key="11">
    <source>
        <dbReference type="ARBA" id="ARBA00023284"/>
    </source>
</evidence>
<dbReference type="GO" id="GO:0004148">
    <property type="term" value="F:dihydrolipoyl dehydrogenase (NADH) activity"/>
    <property type="evidence" value="ECO:0007669"/>
    <property type="project" value="UniProtKB-EC"/>
</dbReference>
<comment type="subcellular location">
    <subcellularLocation>
        <location evidence="1">Cytoplasm</location>
    </subcellularLocation>
</comment>
<protein>
    <recommendedName>
        <fullName evidence="4 16">Dihydrolipoyl dehydrogenase</fullName>
        <ecNumber evidence="3 16">1.8.1.4</ecNumber>
    </recommendedName>
</protein>
<dbReference type="SUPFAM" id="SSF55424">
    <property type="entry name" value="FAD/NAD-linked reductases, dimerisation (C-terminal) domain"/>
    <property type="match status" value="1"/>
</dbReference>
<keyword evidence="7 14" id="KW-0274">FAD</keyword>
<feature type="binding site" evidence="14">
    <location>
        <position position="50"/>
    </location>
    <ligand>
        <name>FAD</name>
        <dbReference type="ChEBI" id="CHEBI:57692"/>
    </ligand>
</feature>
<comment type="similarity">
    <text evidence="2 16">Belongs to the class-I pyridine nucleotide-disulfide oxidoreductase family.</text>
</comment>
<keyword evidence="14" id="KW-0547">Nucleotide-binding</keyword>
<keyword evidence="8 16" id="KW-0560">Oxidoreductase</keyword>
<keyword evidence="6 16" id="KW-0285">Flavoprotein</keyword>
<dbReference type="PRINTS" id="PR00411">
    <property type="entry name" value="PNDRDTASEI"/>
</dbReference>
<name>A0A4Q7P3B0_9FIRM</name>
<dbReference type="InterPro" id="IPR023753">
    <property type="entry name" value="FAD/NAD-binding_dom"/>
</dbReference>
<evidence type="ECO:0000256" key="5">
    <source>
        <dbReference type="ARBA" id="ARBA00022490"/>
    </source>
</evidence>
<gene>
    <name evidence="19" type="ORF">EV209_2495</name>
</gene>
<dbReference type="PRINTS" id="PR00368">
    <property type="entry name" value="FADPNR"/>
</dbReference>
<dbReference type="InterPro" id="IPR004099">
    <property type="entry name" value="Pyr_nucl-diS_OxRdtase_dimer"/>
</dbReference>
<evidence type="ECO:0000256" key="15">
    <source>
        <dbReference type="PIRSR" id="PIRSR000350-4"/>
    </source>
</evidence>
<evidence type="ECO:0000259" key="18">
    <source>
        <dbReference type="Pfam" id="PF07992"/>
    </source>
</evidence>
<dbReference type="InterPro" id="IPR050151">
    <property type="entry name" value="Class-I_Pyr_Nuc-Dis_Oxidored"/>
</dbReference>
<dbReference type="PIRSF" id="PIRSF000350">
    <property type="entry name" value="Mercury_reductase_MerA"/>
    <property type="match status" value="1"/>
</dbReference>
<comment type="caution">
    <text evidence="19">The sequence shown here is derived from an EMBL/GenBank/DDBJ whole genome shotgun (WGS) entry which is preliminary data.</text>
</comment>
<dbReference type="InterPro" id="IPR036188">
    <property type="entry name" value="FAD/NAD-bd_sf"/>
</dbReference>
<dbReference type="Pfam" id="PF07992">
    <property type="entry name" value="Pyr_redox_2"/>
    <property type="match status" value="1"/>
</dbReference>
<dbReference type="InterPro" id="IPR016156">
    <property type="entry name" value="FAD/NAD-linked_Rdtase_dimer_sf"/>
</dbReference>
<comment type="cofactor">
    <cofactor evidence="14 16">
        <name>FAD</name>
        <dbReference type="ChEBI" id="CHEBI:57692"/>
    </cofactor>
    <text evidence="14 16">Binds 1 FAD per subunit.</text>
</comment>
<dbReference type="Gene3D" id="3.50.50.60">
    <property type="entry name" value="FAD/NAD(P)-binding domain"/>
    <property type="match status" value="2"/>
</dbReference>
<dbReference type="Gene3D" id="3.30.390.30">
    <property type="match status" value="1"/>
</dbReference>
<evidence type="ECO:0000256" key="6">
    <source>
        <dbReference type="ARBA" id="ARBA00022630"/>
    </source>
</evidence>
<evidence type="ECO:0000259" key="17">
    <source>
        <dbReference type="Pfam" id="PF02852"/>
    </source>
</evidence>
<dbReference type="GO" id="GO:0005737">
    <property type="term" value="C:cytoplasm"/>
    <property type="evidence" value="ECO:0007669"/>
    <property type="project" value="UniProtKB-SubCell"/>
</dbReference>
<evidence type="ECO:0000256" key="3">
    <source>
        <dbReference type="ARBA" id="ARBA00012608"/>
    </source>
</evidence>
<dbReference type="EC" id="1.8.1.4" evidence="3 16"/>
<feature type="binding site" evidence="14">
    <location>
        <begin position="178"/>
        <end position="185"/>
    </location>
    <ligand>
        <name>NAD(+)</name>
        <dbReference type="ChEBI" id="CHEBI:57540"/>
    </ligand>
</feature>
<proteinExistence type="inferred from homology"/>
<evidence type="ECO:0000256" key="12">
    <source>
        <dbReference type="ARBA" id="ARBA00049187"/>
    </source>
</evidence>
<sequence length="456" mass="48760">MDLYDLIVIGAGPGGYEAALEGASLGMKTALVEKNEVGGTCLNRGCIPTKSLLHASGLFREMKNACLFGLSAEQVSFSLESIQRYKEENVRKLRLGIEQRLGKQKITLFRGTAAVTGPHEVKISGKEEQVIEGRLILAAPGSVPSVPPVPGGDSPLVMTSDELLSYQGPVFSRLLIIGGGVIGMEFASVFQALGSQVVVLEAMDRILANFDKELSQSLKMLMKKRGAEIHTAAQVISLQEAPGNKVLCHYKEKEHTLCLEADGVLFATGRKPCISGLFSPGCRPAMDRECLLTDENFRTSIPSIYAVGDATGKIQLAHAAAAQGICAVRHMAGKAPAIRLDIVPSCVYTDPEIASVGMTLEKAIAAGIDAQSRKYPMSANGKSVLTLQERGFVKVVYDRESHKVLGAQLMCARASDLISEFTSAVAHGFTVEQMAEVIRPHPSFSEGISEAVNLCL</sequence>
<dbReference type="SUPFAM" id="SSF51905">
    <property type="entry name" value="FAD/NAD(P)-binding domain"/>
    <property type="match status" value="1"/>
</dbReference>
<feature type="disulfide bond" description="Redox-active" evidence="15">
    <location>
        <begin position="41"/>
        <end position="46"/>
    </location>
</feature>
<accession>A0A4Q7P3B0</accession>
<keyword evidence="11 16" id="KW-0676">Redox-active center</keyword>
<keyword evidence="9 14" id="KW-0520">NAD</keyword>
<dbReference type="EMBL" id="SGXF01000005">
    <property type="protein sequence ID" value="RZS94127.1"/>
    <property type="molecule type" value="Genomic_DNA"/>
</dbReference>
<dbReference type="NCBIfam" id="TIGR01350">
    <property type="entry name" value="lipoamide_DH"/>
    <property type="match status" value="1"/>
</dbReference>
<organism evidence="19 20">
    <name type="scientific">Cuneatibacter caecimuris</name>
    <dbReference type="NCBI Taxonomy" id="1796618"/>
    <lineage>
        <taxon>Bacteria</taxon>
        <taxon>Bacillati</taxon>
        <taxon>Bacillota</taxon>
        <taxon>Clostridia</taxon>
        <taxon>Lachnospirales</taxon>
        <taxon>Lachnospiraceae</taxon>
        <taxon>Cuneatibacter</taxon>
    </lineage>
</organism>
<dbReference type="PANTHER" id="PTHR22912">
    <property type="entry name" value="DISULFIDE OXIDOREDUCTASE"/>
    <property type="match status" value="1"/>
</dbReference>
<feature type="domain" description="Pyridine nucleotide-disulphide oxidoreductase dimerisation" evidence="17">
    <location>
        <begin position="343"/>
        <end position="451"/>
    </location>
</feature>
<dbReference type="AlphaFoldDB" id="A0A4Q7P3B0"/>
<feature type="domain" description="FAD/NAD(P)-binding" evidence="18">
    <location>
        <begin position="4"/>
        <end position="324"/>
    </location>
</feature>
<dbReference type="InterPro" id="IPR001100">
    <property type="entry name" value="Pyr_nuc-diS_OxRdtase"/>
</dbReference>
<reference evidence="19 20" key="1">
    <citation type="submission" date="2019-02" db="EMBL/GenBank/DDBJ databases">
        <title>Genomic Encyclopedia of Type Strains, Phase IV (KMG-IV): sequencing the most valuable type-strain genomes for metagenomic binning, comparative biology and taxonomic classification.</title>
        <authorList>
            <person name="Goeker M."/>
        </authorList>
    </citation>
    <scope>NUCLEOTIDE SEQUENCE [LARGE SCALE GENOMIC DNA]</scope>
    <source>
        <strain evidence="19 20">DSM 29486</strain>
    </source>
</reference>
<dbReference type="Pfam" id="PF02852">
    <property type="entry name" value="Pyr_redox_dim"/>
    <property type="match status" value="1"/>
</dbReference>
<evidence type="ECO:0000313" key="20">
    <source>
        <dbReference type="Proteomes" id="UP000292927"/>
    </source>
</evidence>
<evidence type="ECO:0000256" key="1">
    <source>
        <dbReference type="ARBA" id="ARBA00004496"/>
    </source>
</evidence>
<dbReference type="GO" id="GO:0006103">
    <property type="term" value="P:2-oxoglutarate metabolic process"/>
    <property type="evidence" value="ECO:0007669"/>
    <property type="project" value="TreeGrafter"/>
</dbReference>
<evidence type="ECO:0000256" key="10">
    <source>
        <dbReference type="ARBA" id="ARBA00023157"/>
    </source>
</evidence>
<dbReference type="GO" id="GO:0050660">
    <property type="term" value="F:flavin adenine dinucleotide binding"/>
    <property type="evidence" value="ECO:0007669"/>
    <property type="project" value="InterPro"/>
</dbReference>